<feature type="domain" description="MaoC-like" evidence="1">
    <location>
        <begin position="17"/>
        <end position="121"/>
    </location>
</feature>
<dbReference type="Proteomes" id="UP000441399">
    <property type="component" value="Unassembled WGS sequence"/>
</dbReference>
<keyword evidence="3" id="KW-1185">Reference proteome</keyword>
<reference evidence="2 3" key="1">
    <citation type="submission" date="2019-11" db="EMBL/GenBank/DDBJ databases">
        <authorList>
            <person name="Holert J."/>
        </authorList>
    </citation>
    <scope>NUCLEOTIDE SEQUENCE [LARGE SCALE GENOMIC DNA]</scope>
    <source>
        <strain evidence="2">SB11_3</strain>
    </source>
</reference>
<evidence type="ECO:0000313" key="2">
    <source>
        <dbReference type="EMBL" id="CAA0084724.1"/>
    </source>
</evidence>
<dbReference type="PANTHER" id="PTHR43664:SF1">
    <property type="entry name" value="BETA-METHYLMALYL-COA DEHYDRATASE"/>
    <property type="match status" value="1"/>
</dbReference>
<evidence type="ECO:0000313" key="3">
    <source>
        <dbReference type="Proteomes" id="UP000441399"/>
    </source>
</evidence>
<dbReference type="InterPro" id="IPR002539">
    <property type="entry name" value="MaoC-like_dom"/>
</dbReference>
<dbReference type="Gene3D" id="3.10.129.10">
    <property type="entry name" value="Hotdog Thioesterase"/>
    <property type="match status" value="1"/>
</dbReference>
<dbReference type="EMBL" id="CACSIO010000001">
    <property type="protein sequence ID" value="CAA0084724.1"/>
    <property type="molecule type" value="Genomic_DNA"/>
</dbReference>
<organism evidence="2 3">
    <name type="scientific">BD1-7 clade bacterium</name>
    <dbReference type="NCBI Taxonomy" id="2029982"/>
    <lineage>
        <taxon>Bacteria</taxon>
        <taxon>Pseudomonadati</taxon>
        <taxon>Pseudomonadota</taxon>
        <taxon>Gammaproteobacteria</taxon>
        <taxon>Cellvibrionales</taxon>
        <taxon>Spongiibacteraceae</taxon>
        <taxon>BD1-7 clade</taxon>
    </lineage>
</organism>
<name>A0A5S9N616_9GAMM</name>
<dbReference type="AlphaFoldDB" id="A0A5S9N616"/>
<accession>A0A5S9N616</accession>
<dbReference type="InterPro" id="IPR029069">
    <property type="entry name" value="HotDog_dom_sf"/>
</dbReference>
<protein>
    <recommendedName>
        <fullName evidence="1">MaoC-like domain-containing protein</fullName>
    </recommendedName>
</protein>
<sequence length="149" mass="16821">MLYYEDITLNNIRRSTDTHEVTAEAIKTFASEFDPMPFHLDEDVARQTPMGRLFASSIHTIAIAVKLTHRLSDEKMAVIAGLGWQDVKLPHPVFAGDELHIESEFIEKRLSRSKPGHGIITTQIRVFNQDNVLTAQLNLSSLVLQKPDI</sequence>
<dbReference type="Pfam" id="PF01575">
    <property type="entry name" value="MaoC_dehydratas"/>
    <property type="match status" value="1"/>
</dbReference>
<dbReference type="InterPro" id="IPR052342">
    <property type="entry name" value="MCH/BMMD"/>
</dbReference>
<dbReference type="OrthoDB" id="5298629at2"/>
<gene>
    <name evidence="2" type="ORF">OPDIPICF_00719</name>
</gene>
<proteinExistence type="predicted"/>
<dbReference type="PANTHER" id="PTHR43664">
    <property type="entry name" value="MONOAMINE OXIDASE-RELATED"/>
    <property type="match status" value="1"/>
</dbReference>
<evidence type="ECO:0000259" key="1">
    <source>
        <dbReference type="Pfam" id="PF01575"/>
    </source>
</evidence>
<dbReference type="SUPFAM" id="SSF54637">
    <property type="entry name" value="Thioesterase/thiol ester dehydrase-isomerase"/>
    <property type="match status" value="1"/>
</dbReference>